<protein>
    <recommendedName>
        <fullName evidence="8">Elongation factor 2</fullName>
    </recommendedName>
</protein>
<evidence type="ECO:0008006" key="8">
    <source>
        <dbReference type="Google" id="ProtNLM"/>
    </source>
</evidence>
<keyword evidence="1" id="KW-0963">Cytoplasm</keyword>
<evidence type="ECO:0000256" key="3">
    <source>
        <dbReference type="ARBA" id="ARBA00022768"/>
    </source>
</evidence>
<keyword evidence="2" id="KW-0547">Nucleotide-binding</keyword>
<evidence type="ECO:0000256" key="1">
    <source>
        <dbReference type="ARBA" id="ARBA00022490"/>
    </source>
</evidence>
<dbReference type="PANTHER" id="PTHR42908:SF10">
    <property type="entry name" value="EUKARYOTIC TRANSLATION ELONGATION FACTOR 2"/>
    <property type="match status" value="1"/>
</dbReference>
<keyword evidence="4" id="KW-0648">Protein biosynthesis</keyword>
<dbReference type="GO" id="GO:0005525">
    <property type="term" value="F:GTP binding"/>
    <property type="evidence" value="ECO:0007669"/>
    <property type="project" value="UniProtKB-KW"/>
</dbReference>
<evidence type="ECO:0000256" key="2">
    <source>
        <dbReference type="ARBA" id="ARBA00022741"/>
    </source>
</evidence>
<dbReference type="GO" id="GO:1990904">
    <property type="term" value="C:ribonucleoprotein complex"/>
    <property type="evidence" value="ECO:0007669"/>
    <property type="project" value="TreeGrafter"/>
</dbReference>
<comment type="caution">
    <text evidence="6">The sequence shown here is derived from an EMBL/GenBank/DDBJ whole genome shotgun (WGS) entry which is preliminary data.</text>
</comment>
<organism evidence="6 7">
    <name type="scientific">Diploptera punctata</name>
    <name type="common">Pacific beetle cockroach</name>
    <dbReference type="NCBI Taxonomy" id="6984"/>
    <lineage>
        <taxon>Eukaryota</taxon>
        <taxon>Metazoa</taxon>
        <taxon>Ecdysozoa</taxon>
        <taxon>Arthropoda</taxon>
        <taxon>Hexapoda</taxon>
        <taxon>Insecta</taxon>
        <taxon>Pterygota</taxon>
        <taxon>Neoptera</taxon>
        <taxon>Polyneoptera</taxon>
        <taxon>Dictyoptera</taxon>
        <taxon>Blattodea</taxon>
        <taxon>Blaberoidea</taxon>
        <taxon>Blaberidae</taxon>
        <taxon>Diplopterinae</taxon>
        <taxon>Diploptera</taxon>
    </lineage>
</organism>
<dbReference type="InterPro" id="IPR035647">
    <property type="entry name" value="EFG_III/V"/>
</dbReference>
<evidence type="ECO:0000313" key="7">
    <source>
        <dbReference type="Proteomes" id="UP001233999"/>
    </source>
</evidence>
<dbReference type="Gene3D" id="3.30.70.870">
    <property type="entry name" value="Elongation Factor G (Translational Gtpase), domain 3"/>
    <property type="match status" value="1"/>
</dbReference>
<dbReference type="GO" id="GO:0003924">
    <property type="term" value="F:GTPase activity"/>
    <property type="evidence" value="ECO:0007669"/>
    <property type="project" value="TreeGrafter"/>
</dbReference>
<dbReference type="GO" id="GO:0005829">
    <property type="term" value="C:cytosol"/>
    <property type="evidence" value="ECO:0007669"/>
    <property type="project" value="TreeGrafter"/>
</dbReference>
<name>A0AAD7Z9C4_DIPPU</name>
<gene>
    <name evidence="6" type="ORF">L9F63_007266</name>
</gene>
<sequence>MVQCIIEESGEHIIAGAGELHLEICLKDLEEDHACIPLKKSDPVVSYRETVSEESDTYDECCSYTLKEPVSLDKTYEYSYQAGSDQVWVPSSLLYFF</sequence>
<dbReference type="Proteomes" id="UP001233999">
    <property type="component" value="Unassembled WGS sequence"/>
</dbReference>
<reference evidence="6" key="1">
    <citation type="journal article" date="2023" name="IScience">
        <title>Live-bearing cockroach genome reveals convergent evolutionary mechanisms linked to viviparity in insects and beyond.</title>
        <authorList>
            <person name="Fouks B."/>
            <person name="Harrison M.C."/>
            <person name="Mikhailova A.A."/>
            <person name="Marchal E."/>
            <person name="English S."/>
            <person name="Carruthers M."/>
            <person name="Jennings E.C."/>
            <person name="Chiamaka E.L."/>
            <person name="Frigard R.A."/>
            <person name="Pippel M."/>
            <person name="Attardo G.M."/>
            <person name="Benoit J.B."/>
            <person name="Bornberg-Bauer E."/>
            <person name="Tobe S.S."/>
        </authorList>
    </citation>
    <scope>NUCLEOTIDE SEQUENCE</scope>
    <source>
        <strain evidence="6">Stay&amp;Tobe</strain>
    </source>
</reference>
<proteinExistence type="predicted"/>
<evidence type="ECO:0000256" key="4">
    <source>
        <dbReference type="ARBA" id="ARBA00022917"/>
    </source>
</evidence>
<dbReference type="AlphaFoldDB" id="A0AAD7Z9C4"/>
<dbReference type="GO" id="GO:0043022">
    <property type="term" value="F:ribosome binding"/>
    <property type="evidence" value="ECO:0007669"/>
    <property type="project" value="TreeGrafter"/>
</dbReference>
<accession>A0AAD7Z9C4</accession>
<evidence type="ECO:0000256" key="5">
    <source>
        <dbReference type="ARBA" id="ARBA00023134"/>
    </source>
</evidence>
<dbReference type="PANTHER" id="PTHR42908">
    <property type="entry name" value="TRANSLATION ELONGATION FACTOR-RELATED"/>
    <property type="match status" value="1"/>
</dbReference>
<keyword evidence="3" id="KW-0251">Elongation factor</keyword>
<dbReference type="SUPFAM" id="SSF54980">
    <property type="entry name" value="EF-G C-terminal domain-like"/>
    <property type="match status" value="1"/>
</dbReference>
<keyword evidence="7" id="KW-1185">Reference proteome</keyword>
<dbReference type="FunFam" id="3.30.70.870:FF:000002">
    <property type="entry name" value="Translation elongation factor 2"/>
    <property type="match status" value="1"/>
</dbReference>
<dbReference type="EMBL" id="JASPKZ010009818">
    <property type="protein sequence ID" value="KAJ9575858.1"/>
    <property type="molecule type" value="Genomic_DNA"/>
</dbReference>
<evidence type="ECO:0000313" key="6">
    <source>
        <dbReference type="EMBL" id="KAJ9575858.1"/>
    </source>
</evidence>
<reference evidence="6" key="2">
    <citation type="submission" date="2023-05" db="EMBL/GenBank/DDBJ databases">
        <authorList>
            <person name="Fouks B."/>
        </authorList>
    </citation>
    <scope>NUCLEOTIDE SEQUENCE</scope>
    <source>
        <strain evidence="6">Stay&amp;Tobe</strain>
        <tissue evidence="6">Testes</tissue>
    </source>
</reference>
<keyword evidence="5" id="KW-0342">GTP-binding</keyword>
<dbReference type="GO" id="GO:0003746">
    <property type="term" value="F:translation elongation factor activity"/>
    <property type="evidence" value="ECO:0007669"/>
    <property type="project" value="UniProtKB-KW"/>
</dbReference>